<dbReference type="EMBL" id="GACK01011132">
    <property type="protein sequence ID" value="JAA53902.1"/>
    <property type="molecule type" value="mRNA"/>
</dbReference>
<reference evidence="2" key="1">
    <citation type="submission" date="2012-11" db="EMBL/GenBank/DDBJ databases">
        <authorList>
            <person name="Lucero-Rivera Y.E."/>
            <person name="Tovar-Ramirez D."/>
        </authorList>
    </citation>
    <scope>NUCLEOTIDE SEQUENCE</scope>
    <source>
        <tissue evidence="2">Salivary gland</tissue>
    </source>
</reference>
<keyword evidence="1" id="KW-0732">Signal</keyword>
<sequence>MYKAIIILLAVLVFNAAESLKPGTITIAGVTLTNYSVEQFMNTTAQIWTVLTSKTPAVYCTVDMVKNITDDTIFFTRSSMEPGGIWNHRQCKGIVQFKEFVMNIMLVTCQAGKKSLPGTYEILEFADRNNTCGVFYVAPANDLRKGTYAQGWYDLRLKYNNKDEPFRECLIEFNKKRKEMKQPTNSAYNEGMCSHNKFWR</sequence>
<name>L7LQV0_RHIPC</name>
<reference evidence="2" key="2">
    <citation type="journal article" date="2015" name="J. Proteomics">
        <title>Sexual differences in the sialomes of the zebra tick, Rhipicephalus pulchellus.</title>
        <authorList>
            <person name="Tan A.W."/>
            <person name="Francischetti I.M."/>
            <person name="Slovak M."/>
            <person name="Kini R.M."/>
            <person name="Ribeiro J.M."/>
        </authorList>
    </citation>
    <scope>NUCLEOTIDE SEQUENCE</scope>
    <source>
        <tissue evidence="2">Salivary gland</tissue>
    </source>
</reference>
<dbReference type="AlphaFoldDB" id="L7LQV0"/>
<feature type="chain" id="PRO_5003981093" evidence="1">
    <location>
        <begin position="20"/>
        <end position="200"/>
    </location>
</feature>
<evidence type="ECO:0000256" key="1">
    <source>
        <dbReference type="SAM" id="SignalP"/>
    </source>
</evidence>
<feature type="signal peptide" evidence="1">
    <location>
        <begin position="1"/>
        <end position="19"/>
    </location>
</feature>
<evidence type="ECO:0000313" key="2">
    <source>
        <dbReference type="EMBL" id="JAA53902.1"/>
    </source>
</evidence>
<proteinExistence type="evidence at transcript level"/>
<organism evidence="2">
    <name type="scientific">Rhipicephalus pulchellus</name>
    <name type="common">Yellow backed tick</name>
    <name type="synonym">Dermacentor pulchellus</name>
    <dbReference type="NCBI Taxonomy" id="72859"/>
    <lineage>
        <taxon>Eukaryota</taxon>
        <taxon>Metazoa</taxon>
        <taxon>Ecdysozoa</taxon>
        <taxon>Arthropoda</taxon>
        <taxon>Chelicerata</taxon>
        <taxon>Arachnida</taxon>
        <taxon>Acari</taxon>
        <taxon>Parasitiformes</taxon>
        <taxon>Ixodida</taxon>
        <taxon>Ixodoidea</taxon>
        <taxon>Ixodidae</taxon>
        <taxon>Rhipicephalinae</taxon>
        <taxon>Rhipicephalus</taxon>
        <taxon>Rhipicephalus</taxon>
    </lineage>
</organism>
<accession>L7LQV0</accession>
<protein>
    <submittedName>
        <fullName evidence="2">Putative group i salivary lipocalin</fullName>
    </submittedName>
</protein>